<dbReference type="NCBIfam" id="TIGR00278">
    <property type="entry name" value="membrane protein insertion efficiency factor YidD"/>
    <property type="match status" value="1"/>
</dbReference>
<organism evidence="1">
    <name type="scientific">marine metagenome</name>
    <dbReference type="NCBI Taxonomy" id="408172"/>
    <lineage>
        <taxon>unclassified sequences</taxon>
        <taxon>metagenomes</taxon>
        <taxon>ecological metagenomes</taxon>
    </lineage>
</organism>
<dbReference type="EMBL" id="UINC01001038">
    <property type="protein sequence ID" value="SUZ68390.1"/>
    <property type="molecule type" value="Genomic_DNA"/>
</dbReference>
<dbReference type="PANTHER" id="PTHR33383:SF1">
    <property type="entry name" value="MEMBRANE PROTEIN INSERTION EFFICIENCY FACTOR-RELATED"/>
    <property type="match status" value="1"/>
</dbReference>
<dbReference type="HAMAP" id="MF_00386">
    <property type="entry name" value="UPF0161_YidD"/>
    <property type="match status" value="1"/>
</dbReference>
<evidence type="ECO:0008006" key="2">
    <source>
        <dbReference type="Google" id="ProtNLM"/>
    </source>
</evidence>
<feature type="non-terminal residue" evidence="1">
    <location>
        <position position="1"/>
    </location>
</feature>
<proteinExistence type="inferred from homology"/>
<reference evidence="1" key="1">
    <citation type="submission" date="2018-05" db="EMBL/GenBank/DDBJ databases">
        <authorList>
            <person name="Lanie J.A."/>
            <person name="Ng W.-L."/>
            <person name="Kazmierczak K.M."/>
            <person name="Andrzejewski T.M."/>
            <person name="Davidsen T.M."/>
            <person name="Wayne K.J."/>
            <person name="Tettelin H."/>
            <person name="Glass J.I."/>
            <person name="Rusch D."/>
            <person name="Podicherti R."/>
            <person name="Tsui H.-C.T."/>
            <person name="Winkler M.E."/>
        </authorList>
    </citation>
    <scope>NUCLEOTIDE SEQUENCE</scope>
</reference>
<dbReference type="Pfam" id="PF01809">
    <property type="entry name" value="YidD"/>
    <property type="match status" value="1"/>
</dbReference>
<dbReference type="PANTHER" id="PTHR33383">
    <property type="entry name" value="MEMBRANE PROTEIN INSERTION EFFICIENCY FACTOR-RELATED"/>
    <property type="match status" value="1"/>
</dbReference>
<name>A0A381PN69_9ZZZZ</name>
<accession>A0A381PN69</accession>
<dbReference type="AlphaFoldDB" id="A0A381PN69"/>
<sequence length="78" mass="8578">VFRRGLTGAIRFYQRAVSPLMGPSCRFSPTCSEFAVGAIDRHGALSGGWLAFKRILRCRPFGGQGYDPVPEVRMSDTV</sequence>
<protein>
    <recommendedName>
        <fullName evidence="2">Membrane protein insertion efficiency factor YidD</fullName>
    </recommendedName>
</protein>
<evidence type="ECO:0000313" key="1">
    <source>
        <dbReference type="EMBL" id="SUZ68390.1"/>
    </source>
</evidence>
<gene>
    <name evidence="1" type="ORF">METZ01_LOCUS21244</name>
</gene>
<dbReference type="InterPro" id="IPR002696">
    <property type="entry name" value="Membr_insert_effic_factor_YidD"/>
</dbReference>
<dbReference type="SMART" id="SM01234">
    <property type="entry name" value="Haemolytic"/>
    <property type="match status" value="1"/>
</dbReference>